<dbReference type="Proteomes" id="UP001430848">
    <property type="component" value="Unassembled WGS sequence"/>
</dbReference>
<gene>
    <name evidence="1" type="ORF">SLS63_008487</name>
</gene>
<sequence length="214" mass="24593">MDSLVVFYSGNRFVVHDYDHQRPYGAHLGDYSFSRLAASMFFTDVVPERCLRELRLVEIAFPPYSPKTWPGEVALEDWSDTLSWASKRLNLPGLTIRSIMAGLGGWEAPESRLYMTKEQGDRIIAAYGRIVEPIACLGSDGLAKFYCSLTWPWAYTEESEVYTMDHGWEWVAAKERILEEHYGRKVMGDRYDLLHSGSGKPTDSSWVRKYIRDC</sequence>
<proteinExistence type="predicted"/>
<keyword evidence="2" id="KW-1185">Reference proteome</keyword>
<accession>A0ABR1P2E9</accession>
<dbReference type="EMBL" id="JAKNSF020000054">
    <property type="protein sequence ID" value="KAK7724793.1"/>
    <property type="molecule type" value="Genomic_DNA"/>
</dbReference>
<organism evidence="1 2">
    <name type="scientific">Diaporthe eres</name>
    <name type="common">Phomopsis oblonga</name>
    <dbReference type="NCBI Taxonomy" id="83184"/>
    <lineage>
        <taxon>Eukaryota</taxon>
        <taxon>Fungi</taxon>
        <taxon>Dikarya</taxon>
        <taxon>Ascomycota</taxon>
        <taxon>Pezizomycotina</taxon>
        <taxon>Sordariomycetes</taxon>
        <taxon>Sordariomycetidae</taxon>
        <taxon>Diaporthales</taxon>
        <taxon>Diaporthaceae</taxon>
        <taxon>Diaporthe</taxon>
        <taxon>Diaporthe eres species complex</taxon>
    </lineage>
</organism>
<name>A0ABR1P2E9_DIAER</name>
<protein>
    <submittedName>
        <fullName evidence="1">Uncharacterized protein</fullName>
    </submittedName>
</protein>
<comment type="caution">
    <text evidence="1">The sequence shown here is derived from an EMBL/GenBank/DDBJ whole genome shotgun (WGS) entry which is preliminary data.</text>
</comment>
<evidence type="ECO:0000313" key="1">
    <source>
        <dbReference type="EMBL" id="KAK7724793.1"/>
    </source>
</evidence>
<reference evidence="1 2" key="1">
    <citation type="submission" date="2024-02" db="EMBL/GenBank/DDBJ databases">
        <title>De novo assembly and annotation of 12 fungi associated with fruit tree decline syndrome in Ontario, Canada.</title>
        <authorList>
            <person name="Sulman M."/>
            <person name="Ellouze W."/>
            <person name="Ilyukhin E."/>
        </authorList>
    </citation>
    <scope>NUCLEOTIDE SEQUENCE [LARGE SCALE GENOMIC DNA]</scope>
    <source>
        <strain evidence="1 2">M169</strain>
    </source>
</reference>
<evidence type="ECO:0000313" key="2">
    <source>
        <dbReference type="Proteomes" id="UP001430848"/>
    </source>
</evidence>